<keyword evidence="3" id="KW-1185">Reference proteome</keyword>
<gene>
    <name evidence="2" type="ORF">G5B37_13980</name>
</gene>
<organism evidence="2 3">
    <name type="scientific">Rasiella rasia</name>
    <dbReference type="NCBI Taxonomy" id="2744027"/>
    <lineage>
        <taxon>Bacteria</taxon>
        <taxon>Pseudomonadati</taxon>
        <taxon>Bacteroidota</taxon>
        <taxon>Flavobacteriia</taxon>
        <taxon>Flavobacteriales</taxon>
        <taxon>Flavobacteriaceae</taxon>
        <taxon>Rasiella</taxon>
    </lineage>
</organism>
<proteinExistence type="predicted"/>
<keyword evidence="1" id="KW-0472">Membrane</keyword>
<reference evidence="2 3" key="1">
    <citation type="submission" date="2020-02" db="EMBL/GenBank/DDBJ databases">
        <title>Complete genome sequence of Flavobacteriaceae bacterium.</title>
        <authorList>
            <person name="Kim S.-J."/>
            <person name="Kim Y.-S."/>
            <person name="Kim K.-H."/>
        </authorList>
    </citation>
    <scope>NUCLEOTIDE SEQUENCE [LARGE SCALE GENOMIC DNA]</scope>
    <source>
        <strain evidence="2 3">RR4-40</strain>
    </source>
</reference>
<sequence>MKKFGAYILILVTATVVIFYLLDAGYTYVYNNGAYRSKAMWVRDMKDLPKLDYIVLGSSRANYFINPTVIEAQTGKMGLNLGVNASTGIEIFLMLDEFLKIRDVDTVFIQVDSKYIQMNPDLVGEQAWIPFIYEPVKYELFKDHGDEYIWCRYMPFYRYQRSEARLGYRNVIPSLLGKGVSYKENSGYFPKSGVIKKERPYRADKPITQENPYFKMMIELCEEKNVPVIFFTAPIYGFKGDLKPLQKYLPNYYDLKESITDRNLFSDQTHLNTQGATVFSRKFATLFFNNAKEESSSNP</sequence>
<name>A0A6G6GSE5_9FLAO</name>
<evidence type="ECO:0000313" key="3">
    <source>
        <dbReference type="Proteomes" id="UP000505306"/>
    </source>
</evidence>
<dbReference type="KEGG" id="mgel:G5B37_13980"/>
<dbReference type="RefSeq" id="WP_164680642.1">
    <property type="nucleotide sequence ID" value="NZ_CP049057.1"/>
</dbReference>
<dbReference type="EMBL" id="CP049057">
    <property type="protein sequence ID" value="QIE60631.1"/>
    <property type="molecule type" value="Genomic_DNA"/>
</dbReference>
<evidence type="ECO:0000313" key="2">
    <source>
        <dbReference type="EMBL" id="QIE60631.1"/>
    </source>
</evidence>
<keyword evidence="1" id="KW-1133">Transmembrane helix</keyword>
<evidence type="ECO:0000256" key="1">
    <source>
        <dbReference type="SAM" id="Phobius"/>
    </source>
</evidence>
<dbReference type="AlphaFoldDB" id="A0A6G6GSE5"/>
<feature type="transmembrane region" description="Helical" evidence="1">
    <location>
        <begin position="6"/>
        <end position="30"/>
    </location>
</feature>
<keyword evidence="1" id="KW-0812">Transmembrane</keyword>
<accession>A0A6G6GSE5</accession>
<protein>
    <submittedName>
        <fullName evidence="2">Uncharacterized protein</fullName>
    </submittedName>
</protein>
<dbReference type="Proteomes" id="UP000505306">
    <property type="component" value="Chromosome"/>
</dbReference>